<dbReference type="SUPFAM" id="SSF48452">
    <property type="entry name" value="TPR-like"/>
    <property type="match status" value="1"/>
</dbReference>
<dbReference type="Gene3D" id="1.25.40.10">
    <property type="entry name" value="Tetratricopeptide repeat domain"/>
    <property type="match status" value="1"/>
</dbReference>
<dbReference type="RefSeq" id="WP_209352622.1">
    <property type="nucleotide sequence ID" value="NZ_JAGIYZ010000014.1"/>
</dbReference>
<gene>
    <name evidence="1" type="ORF">J5Y09_15010</name>
</gene>
<accession>A0ABS4AV37</accession>
<dbReference type="Pfam" id="PF14559">
    <property type="entry name" value="TPR_19"/>
    <property type="match status" value="1"/>
</dbReference>
<keyword evidence="2" id="KW-1185">Reference proteome</keyword>
<protein>
    <recommendedName>
        <fullName evidence="3">Tetratricopeptide repeat protein</fullName>
    </recommendedName>
</protein>
<dbReference type="EMBL" id="JAGIYZ010000014">
    <property type="protein sequence ID" value="MBP0465233.1"/>
    <property type="molecule type" value="Genomic_DNA"/>
</dbReference>
<name>A0ABS4AV37_9PROT</name>
<dbReference type="InterPro" id="IPR011990">
    <property type="entry name" value="TPR-like_helical_dom_sf"/>
</dbReference>
<dbReference type="Proteomes" id="UP000680815">
    <property type="component" value="Unassembled WGS sequence"/>
</dbReference>
<sequence>MSQAPSLPVPVQPRIRIELARPQAQTAPRPSRGYRLPLALAVLGVIGASIALIPRGQEMALLRLESGDAEGARSLLEQRYADGERSPATVAALARARAETGDMRAAIALLEPLAAERPRDRQVLEALVAYRRQLGEDRAGLLRALVALQAVAPAQPRLREIAGLHGALGQVDEQRAVLRGLTADATAEPADLLALARLDASAGAPAEGLAALRRLARQHPRAYDVHAAALAVSLHVEAGQAEAAASVARDWLAAQDRGAAAAAAPMLASFLAAARRPDLAVLVLEPLAGVSAPPALVLALAQAEIDARRERSALERLETLAAEAGGRAAVEAATLRLRLSVALGETTRAIAAVEAMPTGQASAAMLSTLAAVALDAGQTEVLRRLLAWGGPDVLEGDPALAAEVALQLGDRAAARRWAQLALVSRRDAADPRRAFGFAGVLMALGHPDPATDILARISARPELPPALLAEIARSFVRMEQAEQGAALFEALRAQRPSAALDAAWLLTAAALPDRQDAAVAWIASEAGATAPPALLRDALHVAADARASRTAIAAARRLAAHGAAPERLILARLLLDAGEPGQALPILRELAAEGAADATLLEAARHAAWRAGDVGAAAELRALWTTRLSAASTEAERGAALAMLNELGARAEMLPALRGMALADPQAWLWSYTEAADRAGRRQEATALWVELARRQALPIALRRQLAFGLLERGARGEAEPVFRELAASAGADSAEVRQLLFVWGQRPSAAAMSWLESRARAASGSEKAAWMRLLTERGGARGAIAAYRASPDAGGAAGPARDAYLTALSVAGDRAGLAAALREELARQPAQDRLQMLAGLAGQTGSEALEDQVQRAMVLAGGGDAAMRRRVAFAAWRQGDAALAERLLSDHAQATGGDAESLFILGEIRLRQRDPDGARRWHEAALRRLGNGTERSADARKMQATLLRRVGAGDRALPIYEALLVERPDDRHLRADLVSLLIEMRDYGRAQTVLAGR</sequence>
<reference evidence="1 2" key="1">
    <citation type="submission" date="2021-03" db="EMBL/GenBank/DDBJ databases">
        <authorList>
            <person name="So Y."/>
        </authorList>
    </citation>
    <scope>NUCLEOTIDE SEQUENCE [LARGE SCALE GENOMIC DNA]</scope>
    <source>
        <strain evidence="1 2">PWR1</strain>
    </source>
</reference>
<evidence type="ECO:0000313" key="1">
    <source>
        <dbReference type="EMBL" id="MBP0465233.1"/>
    </source>
</evidence>
<proteinExistence type="predicted"/>
<organism evidence="1 2">
    <name type="scientific">Roseomonas nitratireducens</name>
    <dbReference type="NCBI Taxonomy" id="2820810"/>
    <lineage>
        <taxon>Bacteria</taxon>
        <taxon>Pseudomonadati</taxon>
        <taxon>Pseudomonadota</taxon>
        <taxon>Alphaproteobacteria</taxon>
        <taxon>Acetobacterales</taxon>
        <taxon>Roseomonadaceae</taxon>
        <taxon>Roseomonas</taxon>
    </lineage>
</organism>
<comment type="caution">
    <text evidence="1">The sequence shown here is derived from an EMBL/GenBank/DDBJ whole genome shotgun (WGS) entry which is preliminary data.</text>
</comment>
<evidence type="ECO:0008006" key="3">
    <source>
        <dbReference type="Google" id="ProtNLM"/>
    </source>
</evidence>
<evidence type="ECO:0000313" key="2">
    <source>
        <dbReference type="Proteomes" id="UP000680815"/>
    </source>
</evidence>